<feature type="transmembrane region" description="Helical" evidence="10">
    <location>
        <begin position="59"/>
        <end position="79"/>
    </location>
</feature>
<feature type="transmembrane region" description="Helical" evidence="10">
    <location>
        <begin position="171"/>
        <end position="189"/>
    </location>
</feature>
<evidence type="ECO:0000256" key="7">
    <source>
        <dbReference type="ARBA" id="ARBA00023010"/>
    </source>
</evidence>
<evidence type="ECO:0000256" key="13">
    <source>
        <dbReference type="RuleBase" id="RU004349"/>
    </source>
</evidence>
<accession>A0A1F4Q3G5</accession>
<evidence type="ECO:0000313" key="14">
    <source>
        <dbReference type="EMBL" id="OGB90563.1"/>
    </source>
</evidence>
<organism evidence="14 15">
    <name type="scientific">candidate division WOR-1 bacterium RIFCSPHIGHO2_01_FULL_53_15</name>
    <dbReference type="NCBI Taxonomy" id="1802564"/>
    <lineage>
        <taxon>Bacteria</taxon>
        <taxon>Bacillati</taxon>
        <taxon>Saganbacteria</taxon>
    </lineage>
</organism>
<feature type="transmembrane region" description="Helical" evidence="10">
    <location>
        <begin position="18"/>
        <end position="39"/>
    </location>
</feature>
<evidence type="ECO:0000256" key="8">
    <source>
        <dbReference type="ARBA" id="ARBA00023136"/>
    </source>
</evidence>
<evidence type="ECO:0000256" key="2">
    <source>
        <dbReference type="ARBA" id="ARBA00005751"/>
    </source>
</evidence>
<dbReference type="InterPro" id="IPR030659">
    <property type="entry name" value="SecY_CS"/>
</dbReference>
<feature type="transmembrane region" description="Helical" evidence="10">
    <location>
        <begin position="142"/>
        <end position="164"/>
    </location>
</feature>
<dbReference type="NCBIfam" id="TIGR00967">
    <property type="entry name" value="3a0501s007"/>
    <property type="match status" value="1"/>
</dbReference>
<proteinExistence type="inferred from homology"/>
<dbReference type="GO" id="GO:0043952">
    <property type="term" value="P:protein transport by the Sec complex"/>
    <property type="evidence" value="ECO:0007669"/>
    <property type="project" value="UniProtKB-UniRule"/>
</dbReference>
<sequence length="420" mass="45812">MLNVLSGFLNIADLRKKILFTLVMIILFRVGAHIPVAGINAAKLQALFGSGNILNFLDLFTGGALMRFSIFAMGIVPYINASIIMQLLQVVVPQLEELAKEGDAGRKRIASYTRYLSVALAAFQSFGMSFWLRGVMLENYNFLFFLIGTVVALTAGSTLVMWFAELITDRGIGNGASLLIFAGIVSRIPDYIGQTATLVRGGASLIGVIILTAAFIAMIVAIVIVQEGQRRVQVQYAKRIVGRKMYGGQSTYIPLRINQGGVIPIIFASSVLLFPATIAQFIPNPFVQKIVGMLSPSGSLYLIFYFALIFFFTYFYTAITFNPVELAENIKKYGGFITGIRPGKPTAQYLEYTITRLTLVGATFLAIIAVVPSIVESLTHITSFQGLGSTSLLIVVGVALDLVRQIETHLVTRQYEGLLA</sequence>
<keyword evidence="4 10" id="KW-0812">Transmembrane</keyword>
<dbReference type="InterPro" id="IPR002208">
    <property type="entry name" value="SecY/SEC61-alpha"/>
</dbReference>
<dbReference type="Pfam" id="PF00344">
    <property type="entry name" value="SecY"/>
    <property type="match status" value="1"/>
</dbReference>
<comment type="subcellular location">
    <subcellularLocation>
        <location evidence="10">Cell membrane</location>
        <topology evidence="10">Multi-pass membrane protein</topology>
    </subcellularLocation>
    <subcellularLocation>
        <location evidence="1 12">Membrane</location>
        <topology evidence="1 12">Multi-pass membrane protein</topology>
    </subcellularLocation>
</comment>
<dbReference type="PIRSF" id="PIRSF004557">
    <property type="entry name" value="SecY"/>
    <property type="match status" value="1"/>
</dbReference>
<keyword evidence="10" id="KW-1003">Cell membrane</keyword>
<dbReference type="Gene3D" id="1.10.3370.10">
    <property type="entry name" value="SecY subunit domain"/>
    <property type="match status" value="1"/>
</dbReference>
<dbReference type="Proteomes" id="UP000178724">
    <property type="component" value="Unassembled WGS sequence"/>
</dbReference>
<comment type="function">
    <text evidence="10 11">The central subunit of the protein translocation channel SecYEG. Consists of two halves formed by TMs 1-5 and 6-10. These two domains form a lateral gate at the front which open onto the bilayer between TMs 2 and 7, and are clamped together by SecE at the back. The channel is closed by both a pore ring composed of hydrophobic SecY resides and a short helix (helix 2A) on the extracellular side of the membrane which forms a plug. The plug probably moves laterally to allow the channel to open. The ring and the pore may move independently.</text>
</comment>
<keyword evidence="6 10" id="KW-1133">Transmembrane helix</keyword>
<dbReference type="GO" id="GO:0065002">
    <property type="term" value="P:intracellular protein transmembrane transport"/>
    <property type="evidence" value="ECO:0007669"/>
    <property type="project" value="UniProtKB-UniRule"/>
</dbReference>
<evidence type="ECO:0000256" key="10">
    <source>
        <dbReference type="HAMAP-Rule" id="MF_01465"/>
    </source>
</evidence>
<evidence type="ECO:0000256" key="12">
    <source>
        <dbReference type="RuleBase" id="RU003484"/>
    </source>
</evidence>
<comment type="subunit">
    <text evidence="10">Component of the Sec protein translocase complex. Heterotrimer consisting of SecY, SecE and SecG subunits. The heterotrimers can form oligomers, although 1 heterotrimer is thought to be able to translocate proteins. Interacts with the ribosome. Interacts with SecDF, and other proteins may be involved. Interacts with SecA.</text>
</comment>
<feature type="transmembrane region" description="Helical" evidence="10">
    <location>
        <begin position="381"/>
        <end position="403"/>
    </location>
</feature>
<dbReference type="PRINTS" id="PR00303">
    <property type="entry name" value="SECYTRNLCASE"/>
</dbReference>
<name>A0A1F4Q3G5_UNCSA</name>
<keyword evidence="7 10" id="KW-0811">Translocation</keyword>
<evidence type="ECO:0000313" key="15">
    <source>
        <dbReference type="Proteomes" id="UP000178724"/>
    </source>
</evidence>
<dbReference type="FunFam" id="1.10.3370.10:FF:000001">
    <property type="entry name" value="Preprotein translocase subunit SecY"/>
    <property type="match status" value="1"/>
</dbReference>
<dbReference type="PROSITE" id="PS00756">
    <property type="entry name" value="SECY_2"/>
    <property type="match status" value="1"/>
</dbReference>
<evidence type="ECO:0000256" key="3">
    <source>
        <dbReference type="ARBA" id="ARBA00022448"/>
    </source>
</evidence>
<dbReference type="GO" id="GO:0005886">
    <property type="term" value="C:plasma membrane"/>
    <property type="evidence" value="ECO:0007669"/>
    <property type="project" value="UniProtKB-SubCell"/>
</dbReference>
<protein>
    <recommendedName>
        <fullName evidence="9 10">Protein translocase subunit SecY</fullName>
    </recommendedName>
</protein>
<feature type="transmembrane region" description="Helical" evidence="10">
    <location>
        <begin position="115"/>
        <end position="136"/>
    </location>
</feature>
<reference evidence="14 15" key="1">
    <citation type="journal article" date="2016" name="Nat. Commun.">
        <title>Thousands of microbial genomes shed light on interconnected biogeochemical processes in an aquifer system.</title>
        <authorList>
            <person name="Anantharaman K."/>
            <person name="Brown C.T."/>
            <person name="Hug L.A."/>
            <person name="Sharon I."/>
            <person name="Castelle C.J."/>
            <person name="Probst A.J."/>
            <person name="Thomas B.C."/>
            <person name="Singh A."/>
            <person name="Wilkins M.J."/>
            <person name="Karaoz U."/>
            <person name="Brodie E.L."/>
            <person name="Williams K.H."/>
            <person name="Hubbard S.S."/>
            <person name="Banfield J.F."/>
        </authorList>
    </citation>
    <scope>NUCLEOTIDE SEQUENCE [LARGE SCALE GENOMIC DNA]</scope>
</reference>
<feature type="transmembrane region" description="Helical" evidence="10">
    <location>
        <begin position="302"/>
        <end position="324"/>
    </location>
</feature>
<dbReference type="InterPro" id="IPR026593">
    <property type="entry name" value="SecY"/>
</dbReference>
<comment type="caution">
    <text evidence="14">The sequence shown here is derived from an EMBL/GenBank/DDBJ whole genome shotgun (WGS) entry which is preliminary data.</text>
</comment>
<dbReference type="PROSITE" id="PS00755">
    <property type="entry name" value="SECY_1"/>
    <property type="match status" value="1"/>
</dbReference>
<dbReference type="GO" id="GO:0006605">
    <property type="term" value="P:protein targeting"/>
    <property type="evidence" value="ECO:0007669"/>
    <property type="project" value="UniProtKB-UniRule"/>
</dbReference>
<evidence type="ECO:0000256" key="1">
    <source>
        <dbReference type="ARBA" id="ARBA00004141"/>
    </source>
</evidence>
<keyword evidence="5 10" id="KW-0653">Protein transport</keyword>
<evidence type="ECO:0000256" key="5">
    <source>
        <dbReference type="ARBA" id="ARBA00022927"/>
    </source>
</evidence>
<feature type="transmembrane region" description="Helical" evidence="10">
    <location>
        <begin position="354"/>
        <end position="375"/>
    </location>
</feature>
<comment type="similarity">
    <text evidence="2 10 13">Belongs to the SecY/SEC61-alpha family.</text>
</comment>
<feature type="transmembrane region" description="Helical" evidence="10">
    <location>
        <begin position="262"/>
        <end position="282"/>
    </location>
</feature>
<dbReference type="PANTHER" id="PTHR10906">
    <property type="entry name" value="SECY/SEC61-ALPHA FAMILY MEMBER"/>
    <property type="match status" value="1"/>
</dbReference>
<evidence type="ECO:0000256" key="9">
    <source>
        <dbReference type="ARBA" id="ARBA00039733"/>
    </source>
</evidence>
<gene>
    <name evidence="10" type="primary">secY</name>
    <name evidence="14" type="ORF">A2625_03355</name>
</gene>
<feature type="transmembrane region" description="Helical" evidence="10">
    <location>
        <begin position="201"/>
        <end position="225"/>
    </location>
</feature>
<dbReference type="HAMAP" id="MF_01465">
    <property type="entry name" value="SecY"/>
    <property type="match status" value="1"/>
</dbReference>
<evidence type="ECO:0000256" key="11">
    <source>
        <dbReference type="RuleBase" id="RU000537"/>
    </source>
</evidence>
<evidence type="ECO:0000256" key="6">
    <source>
        <dbReference type="ARBA" id="ARBA00022989"/>
    </source>
</evidence>
<evidence type="ECO:0000256" key="4">
    <source>
        <dbReference type="ARBA" id="ARBA00022692"/>
    </source>
</evidence>
<dbReference type="EMBL" id="METM01000007">
    <property type="protein sequence ID" value="OGB90563.1"/>
    <property type="molecule type" value="Genomic_DNA"/>
</dbReference>
<keyword evidence="8 10" id="KW-0472">Membrane</keyword>
<keyword evidence="3 10" id="KW-0813">Transport</keyword>
<dbReference type="InterPro" id="IPR023201">
    <property type="entry name" value="SecY_dom_sf"/>
</dbReference>
<dbReference type="SUPFAM" id="SSF103491">
    <property type="entry name" value="Preprotein translocase SecY subunit"/>
    <property type="match status" value="1"/>
</dbReference>
<dbReference type="AlphaFoldDB" id="A0A1F4Q3G5"/>